<gene>
    <name evidence="1" type="ORF">Q5741_03795</name>
</gene>
<evidence type="ECO:0000313" key="1">
    <source>
        <dbReference type="EMBL" id="MDO7905532.1"/>
    </source>
</evidence>
<reference evidence="1 2" key="1">
    <citation type="submission" date="2023-07" db="EMBL/GenBank/DDBJ databases">
        <title>Paenibacillus sp. JX-17 nov. isolated from soil.</title>
        <authorList>
            <person name="Wan Y."/>
            <person name="Liu B."/>
        </authorList>
    </citation>
    <scope>NUCLEOTIDE SEQUENCE [LARGE SCALE GENOMIC DNA]</scope>
    <source>
        <strain evidence="1 2">JX-17</strain>
    </source>
</reference>
<dbReference type="EMBL" id="JAUQTB010000002">
    <property type="protein sequence ID" value="MDO7905532.1"/>
    <property type="molecule type" value="Genomic_DNA"/>
</dbReference>
<evidence type="ECO:0000313" key="2">
    <source>
        <dbReference type="Proteomes" id="UP001240171"/>
    </source>
</evidence>
<organism evidence="1 2">
    <name type="scientific">Paenibacillus lacisoli</name>
    <dbReference type="NCBI Taxonomy" id="3064525"/>
    <lineage>
        <taxon>Bacteria</taxon>
        <taxon>Bacillati</taxon>
        <taxon>Bacillota</taxon>
        <taxon>Bacilli</taxon>
        <taxon>Bacillales</taxon>
        <taxon>Paenibacillaceae</taxon>
        <taxon>Paenibacillus</taxon>
    </lineage>
</organism>
<proteinExistence type="predicted"/>
<sequence length="235" mass="27533">MNITKEIEEILLPLFFEHNFTEYKKTAGTWDFSRKMDGYYDHIMLDTSVRYKNAIRCSYSNGTTFNNSALLLGQLEEWQFYDSVDSLREKLQLIGDITINYALKWFKDNAPKKARAQNFLDITWEPVIKEFIARNNIDLFSSNSVDILDHLLELNPNENDIMVISYCYGEIIRNNFGADWVYDEFGEPIVNNIGGKVGYKRRPFSITNIVLKDSSTSLREYFDIIHGLVEKFRKK</sequence>
<keyword evidence="2" id="KW-1185">Reference proteome</keyword>
<protein>
    <submittedName>
        <fullName evidence="1">Uncharacterized protein</fullName>
    </submittedName>
</protein>
<comment type="caution">
    <text evidence="1">The sequence shown here is derived from an EMBL/GenBank/DDBJ whole genome shotgun (WGS) entry which is preliminary data.</text>
</comment>
<accession>A0ABT9CC28</accession>
<name>A0ABT9CC28_9BACL</name>
<dbReference type="RefSeq" id="WP_305022740.1">
    <property type="nucleotide sequence ID" value="NZ_JAUQTB010000002.1"/>
</dbReference>
<dbReference type="Proteomes" id="UP001240171">
    <property type="component" value="Unassembled WGS sequence"/>
</dbReference>